<evidence type="ECO:0000313" key="2">
    <source>
        <dbReference type="Proteomes" id="UP000244803"/>
    </source>
</evidence>
<gene>
    <name evidence="1" type="ORF">MACJ_003143</name>
</gene>
<reference evidence="1" key="1">
    <citation type="submission" date="2022-07" db="EMBL/GenBank/DDBJ databases">
        <title>Evaluation of T. orientalis genome assembly methods using nanopore sequencing and analysis of variation between genomes.</title>
        <authorList>
            <person name="Yam J."/>
            <person name="Micallef M.L."/>
            <person name="Liu M."/>
            <person name="Djordjevic S.P."/>
            <person name="Bogema D.R."/>
            <person name="Jenkins C."/>
        </authorList>
    </citation>
    <scope>NUCLEOTIDE SEQUENCE</scope>
    <source>
        <strain evidence="1">Fish Creek</strain>
    </source>
</reference>
<accession>A0A976M7B5</accession>
<organism evidence="1 2">
    <name type="scientific">Theileria orientalis</name>
    <dbReference type="NCBI Taxonomy" id="68886"/>
    <lineage>
        <taxon>Eukaryota</taxon>
        <taxon>Sar</taxon>
        <taxon>Alveolata</taxon>
        <taxon>Apicomplexa</taxon>
        <taxon>Aconoidasida</taxon>
        <taxon>Piroplasmida</taxon>
        <taxon>Theileriidae</taxon>
        <taxon>Theileria</taxon>
    </lineage>
</organism>
<sequence length="228" mass="26475">MFAFKSDSHRTLFHNMLKLQIKSRILSRFGGMGQQECRILRSNSFNDFVSVWANSIINKLPKEDNLHCEYVNSQINNVSQEILDLPSVKHMMNTNPSVKWMIERINSDKDNVPKPYFPSVLRNQMIQFPFKHQDIQKSKDLYGLLKFPFYKLSTSLYGEASESFKGLVEPKTSHIDNDQEELDNLIDRSDDPDEVSSSHLKNDEEHLKYCSSNYIYAPSELETGLKDT</sequence>
<dbReference type="OrthoDB" id="360649at2759"/>
<dbReference type="AlphaFoldDB" id="A0A976M7B5"/>
<dbReference type="Proteomes" id="UP000244803">
    <property type="component" value="Chromosome 4"/>
</dbReference>
<proteinExistence type="predicted"/>
<evidence type="ECO:0000313" key="1">
    <source>
        <dbReference type="EMBL" id="UKJ89889.2"/>
    </source>
</evidence>
<name>A0A976M7B5_THEOR</name>
<dbReference type="EMBL" id="CP056067">
    <property type="protein sequence ID" value="UKJ89889.2"/>
    <property type="molecule type" value="Genomic_DNA"/>
</dbReference>
<protein>
    <submittedName>
        <fullName evidence="1">Uncharacterized protein</fullName>
    </submittedName>
</protein>